<organism evidence="4">
    <name type="scientific">Arion vulgaris</name>
    <dbReference type="NCBI Taxonomy" id="1028688"/>
    <lineage>
        <taxon>Eukaryota</taxon>
        <taxon>Metazoa</taxon>
        <taxon>Spiralia</taxon>
        <taxon>Lophotrochozoa</taxon>
        <taxon>Mollusca</taxon>
        <taxon>Gastropoda</taxon>
        <taxon>Heterobranchia</taxon>
        <taxon>Euthyneura</taxon>
        <taxon>Panpulmonata</taxon>
        <taxon>Eupulmonata</taxon>
        <taxon>Stylommatophora</taxon>
        <taxon>Helicina</taxon>
        <taxon>Arionoidea</taxon>
        <taxon>Arionidae</taxon>
        <taxon>Arion</taxon>
    </lineage>
</organism>
<evidence type="ECO:0000256" key="1">
    <source>
        <dbReference type="SAM" id="Phobius"/>
    </source>
</evidence>
<dbReference type="InterPro" id="IPR002656">
    <property type="entry name" value="Acyl_transf_3_dom"/>
</dbReference>
<feature type="transmembrane region" description="Helical" evidence="1">
    <location>
        <begin position="518"/>
        <end position="538"/>
    </location>
</feature>
<accession>A0A0B7A8D2</accession>
<feature type="transmembrane region" description="Helical" evidence="1">
    <location>
        <begin position="588"/>
        <end position="607"/>
    </location>
</feature>
<reference evidence="4" key="1">
    <citation type="submission" date="2014-12" db="EMBL/GenBank/DDBJ databases">
        <title>Insight into the proteome of Arion vulgaris.</title>
        <authorList>
            <person name="Aradska J."/>
            <person name="Bulat T."/>
            <person name="Smidak R."/>
            <person name="Sarate P."/>
            <person name="Gangsoo J."/>
            <person name="Sialana F."/>
            <person name="Bilban M."/>
            <person name="Lubec G."/>
        </authorList>
    </citation>
    <scope>NUCLEOTIDE SEQUENCE</scope>
    <source>
        <tissue evidence="4">Skin</tissue>
    </source>
</reference>
<feature type="transmembrane region" description="Helical" evidence="1">
    <location>
        <begin position="373"/>
        <end position="392"/>
    </location>
</feature>
<feature type="non-terminal residue" evidence="4">
    <location>
        <position position="609"/>
    </location>
</feature>
<dbReference type="PANTHER" id="PTHR11161:SF69">
    <property type="entry name" value="NOSE RESISTANT TO FLUOXETINE PROTEIN 6-LIKE PROTEIN"/>
    <property type="match status" value="1"/>
</dbReference>
<dbReference type="Pfam" id="PF01757">
    <property type="entry name" value="Acyl_transf_3"/>
    <property type="match status" value="1"/>
</dbReference>
<feature type="transmembrane region" description="Helical" evidence="1">
    <location>
        <begin position="412"/>
        <end position="435"/>
    </location>
</feature>
<evidence type="ECO:0000313" key="4">
    <source>
        <dbReference type="EMBL" id="CEK76245.1"/>
    </source>
</evidence>
<name>A0A0B7A8D2_9EUPU</name>
<keyword evidence="2" id="KW-0732">Signal</keyword>
<dbReference type="GO" id="GO:0016747">
    <property type="term" value="F:acyltransferase activity, transferring groups other than amino-acyl groups"/>
    <property type="evidence" value="ECO:0007669"/>
    <property type="project" value="InterPro"/>
</dbReference>
<evidence type="ECO:0000259" key="3">
    <source>
        <dbReference type="SMART" id="SM00703"/>
    </source>
</evidence>
<feature type="signal peptide" evidence="2">
    <location>
        <begin position="1"/>
        <end position="18"/>
    </location>
</feature>
<feature type="chain" id="PRO_5002112653" description="Nose resistant-to-fluoxetine protein N-terminal domain-containing protein" evidence="2">
    <location>
        <begin position="19"/>
        <end position="609"/>
    </location>
</feature>
<dbReference type="SMART" id="SM00703">
    <property type="entry name" value="NRF"/>
    <property type="match status" value="1"/>
</dbReference>
<protein>
    <recommendedName>
        <fullName evidence="3">Nose resistant-to-fluoxetine protein N-terminal domain-containing protein</fullName>
    </recommendedName>
</protein>
<keyword evidence="1" id="KW-0472">Membrane</keyword>
<feature type="domain" description="Nose resistant-to-fluoxetine protein N-terminal" evidence="3">
    <location>
        <begin position="122"/>
        <end position="255"/>
    </location>
</feature>
<evidence type="ECO:0000256" key="2">
    <source>
        <dbReference type="SAM" id="SignalP"/>
    </source>
</evidence>
<keyword evidence="1" id="KW-0812">Transmembrane</keyword>
<dbReference type="AlphaFoldDB" id="A0A0B7A8D2"/>
<dbReference type="InterPro" id="IPR052728">
    <property type="entry name" value="O2_lipid_transport_reg"/>
</dbReference>
<feature type="transmembrane region" description="Helical" evidence="1">
    <location>
        <begin position="455"/>
        <end position="476"/>
    </location>
</feature>
<dbReference type="EMBL" id="HACG01029380">
    <property type="protein sequence ID" value="CEK76245.1"/>
    <property type="molecule type" value="Transcribed_RNA"/>
</dbReference>
<dbReference type="InterPro" id="IPR006621">
    <property type="entry name" value="Nose-resist-to-fluoxetine_N"/>
</dbReference>
<feature type="transmembrane region" description="Helical" evidence="1">
    <location>
        <begin position="266"/>
        <end position="288"/>
    </location>
</feature>
<feature type="transmembrane region" description="Helical" evidence="1">
    <location>
        <begin position="545"/>
        <end position="568"/>
    </location>
</feature>
<sequence>MKLCVAHLLVLCIAATKGGLPNNIKSSSHFQIGKIKSDGTTKTCSEDKRIDVEDGATVDDKRDIKTDVREDKLSSLQTDNLDLIVSIPQDGRPKLYTIARAVELIFNRWYDLSSWSERHELSSDCEKDVETAIRSYLSNEMWALQMFDAWAKSGPSLLLGRTSYVGNFYQCRDTSSPLQATRPGFKGNYCVATLVNLTHIPDMDPFINVAYMMINFGMCLPSSCSQTDAQKLLQERIETFNVSSLLMAASVDCRTDDKEQTLFTKLAIFILVVFGVLTFLGTAIDLVYVQLPKWMSSNVVQQTEKSDQDEHNKIKENVGNKENASLHGKEDCITASGGLSSILISFSAWTNGKRLLTVSESSNAITSISGIRFFTMVWLTVGHVQQWMLTWYSDNVSETYPVMMTYSMHNLILNFTLGVDTFFTISGFLVSYLWIKPIIEKGWKFNWRYFFLHRYWRLTPPYLIAFILVEGLQGYLVSGAVASSIQPGDKVACEKFWWYLPLYIQNLLVDNYQDICFIHSWSLAADMQFYLFSPLLLIPFYYHKVAAIITCILFILANWTYLIILTYISGWSFGIQVVSEVLVRFGYFPSYARIGPYIVGVLAGYIMSS</sequence>
<dbReference type="PANTHER" id="PTHR11161">
    <property type="entry name" value="O-ACYLTRANSFERASE"/>
    <property type="match status" value="1"/>
</dbReference>
<gene>
    <name evidence="4" type="primary">ORF99132</name>
</gene>
<keyword evidence="1" id="KW-1133">Transmembrane helix</keyword>
<proteinExistence type="predicted"/>
<dbReference type="Pfam" id="PF20146">
    <property type="entry name" value="NRF"/>
    <property type="match status" value="1"/>
</dbReference>